<feature type="domain" description="HAMP" evidence="17">
    <location>
        <begin position="196"/>
        <end position="248"/>
    </location>
</feature>
<dbReference type="CDD" id="cd00082">
    <property type="entry name" value="HisKA"/>
    <property type="match status" value="1"/>
</dbReference>
<dbReference type="PANTHER" id="PTHR45453:SF1">
    <property type="entry name" value="PHOSPHATE REGULON SENSOR PROTEIN PHOR"/>
    <property type="match status" value="1"/>
</dbReference>
<evidence type="ECO:0000256" key="1">
    <source>
        <dbReference type="ARBA" id="ARBA00000085"/>
    </source>
</evidence>
<dbReference type="EC" id="2.7.13.3" evidence="3"/>
<dbReference type="CDD" id="cd06225">
    <property type="entry name" value="HAMP"/>
    <property type="match status" value="1"/>
</dbReference>
<evidence type="ECO:0000259" key="15">
    <source>
        <dbReference type="PROSITE" id="PS50109"/>
    </source>
</evidence>
<dbReference type="Proteomes" id="UP000245380">
    <property type="component" value="Unassembled WGS sequence"/>
</dbReference>
<dbReference type="InterPro" id="IPR000014">
    <property type="entry name" value="PAS"/>
</dbReference>
<dbReference type="InterPro" id="IPR003660">
    <property type="entry name" value="HAMP_dom"/>
</dbReference>
<dbReference type="InterPro" id="IPR050351">
    <property type="entry name" value="BphY/WalK/GraS-like"/>
</dbReference>
<keyword evidence="6" id="KW-0808">Transferase</keyword>
<evidence type="ECO:0000313" key="18">
    <source>
        <dbReference type="EMBL" id="PWI57928.1"/>
    </source>
</evidence>
<dbReference type="InterPro" id="IPR013767">
    <property type="entry name" value="PAS_fold"/>
</dbReference>
<dbReference type="InterPro" id="IPR003661">
    <property type="entry name" value="HisK_dim/P_dom"/>
</dbReference>
<evidence type="ECO:0000256" key="9">
    <source>
        <dbReference type="ARBA" id="ARBA00022777"/>
    </source>
</evidence>
<dbReference type="SUPFAM" id="SSF103190">
    <property type="entry name" value="Sensory domain-like"/>
    <property type="match status" value="1"/>
</dbReference>
<keyword evidence="13 14" id="KW-0472">Membrane</keyword>
<evidence type="ECO:0000256" key="13">
    <source>
        <dbReference type="ARBA" id="ARBA00023136"/>
    </source>
</evidence>
<dbReference type="Pfam" id="PF00512">
    <property type="entry name" value="HisKA"/>
    <property type="match status" value="1"/>
</dbReference>
<evidence type="ECO:0000256" key="8">
    <source>
        <dbReference type="ARBA" id="ARBA00022741"/>
    </source>
</evidence>
<accession>A0A2U3D9G6</accession>
<evidence type="ECO:0000256" key="12">
    <source>
        <dbReference type="ARBA" id="ARBA00023012"/>
    </source>
</evidence>
<dbReference type="Gene3D" id="1.10.287.130">
    <property type="match status" value="1"/>
</dbReference>
<dbReference type="GO" id="GO:0016036">
    <property type="term" value="P:cellular response to phosphate starvation"/>
    <property type="evidence" value="ECO:0007669"/>
    <property type="project" value="TreeGrafter"/>
</dbReference>
<keyword evidence="19" id="KW-1185">Reference proteome</keyword>
<dbReference type="InterPro" id="IPR004358">
    <property type="entry name" value="Sig_transdc_His_kin-like_C"/>
</dbReference>
<dbReference type="CDD" id="cd00075">
    <property type="entry name" value="HATPase"/>
    <property type="match status" value="1"/>
</dbReference>
<dbReference type="GO" id="GO:0000155">
    <property type="term" value="F:phosphorelay sensor kinase activity"/>
    <property type="evidence" value="ECO:0007669"/>
    <property type="project" value="InterPro"/>
</dbReference>
<dbReference type="Gene3D" id="3.30.565.10">
    <property type="entry name" value="Histidine kinase-like ATPase, C-terminal domain"/>
    <property type="match status" value="1"/>
</dbReference>
<dbReference type="SMART" id="SM00388">
    <property type="entry name" value="HisKA"/>
    <property type="match status" value="1"/>
</dbReference>
<dbReference type="InterPro" id="IPR035965">
    <property type="entry name" value="PAS-like_dom_sf"/>
</dbReference>
<evidence type="ECO:0000256" key="10">
    <source>
        <dbReference type="ARBA" id="ARBA00022840"/>
    </source>
</evidence>
<evidence type="ECO:0000256" key="3">
    <source>
        <dbReference type="ARBA" id="ARBA00012438"/>
    </source>
</evidence>
<evidence type="ECO:0000259" key="17">
    <source>
        <dbReference type="PROSITE" id="PS50885"/>
    </source>
</evidence>
<dbReference type="Pfam" id="PF02518">
    <property type="entry name" value="HATPase_c"/>
    <property type="match status" value="1"/>
</dbReference>
<dbReference type="SUPFAM" id="SSF158472">
    <property type="entry name" value="HAMP domain-like"/>
    <property type="match status" value="1"/>
</dbReference>
<evidence type="ECO:0000256" key="6">
    <source>
        <dbReference type="ARBA" id="ARBA00022679"/>
    </source>
</evidence>
<keyword evidence="11 14" id="KW-1133">Transmembrane helix</keyword>
<comment type="caution">
    <text evidence="18">The sequence shown here is derived from an EMBL/GenBank/DDBJ whole genome shotgun (WGS) entry which is preliminary data.</text>
</comment>
<sequence length="599" mass="66198">MQKIMWHSVRIKLTIVYLLLILFAMELIGAYFIQSLNRYFVNNYIKTITHEAQLLANVVGLPSASTTGQTMRNLRSVLQPVSEISGATVYVLDKDGIVIGTSGNPYITGQKRVDPEVTGALLGLKTEEIAVNPQNGQRYLYLAVPIRNHSGIRGAVELVAPMNSIYRSISRVIIIFATGTLLALGLTALLAGIIARTITGPITAITRTARALAGGDFNQVVTIYSNDEIGELGTTFNMLTRRLKQSMRSTEQEKRRLQAVMSTMSDGVIAMNGRGDIVLINPAAQKFLNLDSSVIGTHLTKLLPGVFTEESQQLVEVNGRFLAVSIMALYPSIGGLSKVTENLEGEGEETSGRVLVMRDVTEETILEASRKRFVADVSHELRTPLTTIKSYEEALLEGAVEDVVLAKNFLGVMSRETDRMIRLIRDLLQLSRFDSGYEVLRREIVSTDELVNRLAERFALIVYEAELKFFTEILETAWVQVDRDRIDQVLDNIVSNSLKYTPKHGSISVRAELDNSGEKVVFILKDTGVGIPAKELPHIFDRFYRVDKARSRQLGGTGLGLSIAREIIQAHDGEIEVKSEVGKGTTVIITLPKYEGETP</sequence>
<protein>
    <recommendedName>
        <fullName evidence="3">histidine kinase</fullName>
        <ecNumber evidence="3">2.7.13.3</ecNumber>
    </recommendedName>
</protein>
<dbReference type="Pfam" id="PF23846">
    <property type="entry name" value="Cache_WalK"/>
    <property type="match status" value="1"/>
</dbReference>
<keyword evidence="9" id="KW-0418">Kinase</keyword>
<dbReference type="FunFam" id="3.30.565.10:FF:000006">
    <property type="entry name" value="Sensor histidine kinase WalK"/>
    <property type="match status" value="1"/>
</dbReference>
<dbReference type="Gene3D" id="1.10.8.500">
    <property type="entry name" value="HAMP domain in histidine kinase"/>
    <property type="match status" value="1"/>
</dbReference>
<keyword evidence="12" id="KW-0902">Two-component regulatory system</keyword>
<keyword evidence="8" id="KW-0547">Nucleotide-binding</keyword>
<dbReference type="Pfam" id="PF00989">
    <property type="entry name" value="PAS"/>
    <property type="match status" value="1"/>
</dbReference>
<evidence type="ECO:0000256" key="11">
    <source>
        <dbReference type="ARBA" id="ARBA00022989"/>
    </source>
</evidence>
<evidence type="ECO:0000313" key="19">
    <source>
        <dbReference type="Proteomes" id="UP000245380"/>
    </source>
</evidence>
<evidence type="ECO:0000256" key="2">
    <source>
        <dbReference type="ARBA" id="ARBA00004651"/>
    </source>
</evidence>
<dbReference type="EMBL" id="MPDK01000007">
    <property type="protein sequence ID" value="PWI57928.1"/>
    <property type="molecule type" value="Genomic_DNA"/>
</dbReference>
<keyword evidence="7 14" id="KW-0812">Transmembrane</keyword>
<evidence type="ECO:0000256" key="5">
    <source>
        <dbReference type="ARBA" id="ARBA00022553"/>
    </source>
</evidence>
<dbReference type="InterPro" id="IPR005467">
    <property type="entry name" value="His_kinase_dom"/>
</dbReference>
<feature type="domain" description="PAS" evidence="16">
    <location>
        <begin position="253"/>
        <end position="290"/>
    </location>
</feature>
<dbReference type="AlphaFoldDB" id="A0A2U3D9G6"/>
<keyword evidence="10" id="KW-0067">ATP-binding</keyword>
<dbReference type="InterPro" id="IPR036890">
    <property type="entry name" value="HATPase_C_sf"/>
</dbReference>
<dbReference type="GO" id="GO:0004721">
    <property type="term" value="F:phosphoprotein phosphatase activity"/>
    <property type="evidence" value="ECO:0007669"/>
    <property type="project" value="TreeGrafter"/>
</dbReference>
<dbReference type="InterPro" id="IPR057640">
    <property type="entry name" value="Cache_WalK"/>
</dbReference>
<keyword evidence="4" id="KW-1003">Cell membrane</keyword>
<dbReference type="PROSITE" id="PS50109">
    <property type="entry name" value="HIS_KIN"/>
    <property type="match status" value="1"/>
</dbReference>
<feature type="transmembrane region" description="Helical" evidence="14">
    <location>
        <begin position="172"/>
        <end position="195"/>
    </location>
</feature>
<dbReference type="SUPFAM" id="SSF55874">
    <property type="entry name" value="ATPase domain of HSP90 chaperone/DNA topoisomerase II/histidine kinase"/>
    <property type="match status" value="1"/>
</dbReference>
<dbReference type="InterPro" id="IPR029151">
    <property type="entry name" value="Sensor-like_sf"/>
</dbReference>
<dbReference type="SMART" id="SM00387">
    <property type="entry name" value="HATPase_c"/>
    <property type="match status" value="1"/>
</dbReference>
<dbReference type="SMART" id="SM00091">
    <property type="entry name" value="PAS"/>
    <property type="match status" value="1"/>
</dbReference>
<dbReference type="GO" id="GO:0006355">
    <property type="term" value="P:regulation of DNA-templated transcription"/>
    <property type="evidence" value="ECO:0007669"/>
    <property type="project" value="InterPro"/>
</dbReference>
<dbReference type="PROSITE" id="PS50112">
    <property type="entry name" value="PAS"/>
    <property type="match status" value="1"/>
</dbReference>
<evidence type="ECO:0000259" key="16">
    <source>
        <dbReference type="PROSITE" id="PS50112"/>
    </source>
</evidence>
<feature type="domain" description="Histidine kinase" evidence="15">
    <location>
        <begin position="376"/>
        <end position="595"/>
    </location>
</feature>
<dbReference type="PANTHER" id="PTHR45453">
    <property type="entry name" value="PHOSPHATE REGULON SENSOR PROTEIN PHOR"/>
    <property type="match status" value="1"/>
</dbReference>
<dbReference type="GO" id="GO:0005524">
    <property type="term" value="F:ATP binding"/>
    <property type="evidence" value="ECO:0007669"/>
    <property type="project" value="UniProtKB-KW"/>
</dbReference>
<dbReference type="PROSITE" id="PS50885">
    <property type="entry name" value="HAMP"/>
    <property type="match status" value="1"/>
</dbReference>
<dbReference type="FunFam" id="1.10.287.130:FF:000001">
    <property type="entry name" value="Two-component sensor histidine kinase"/>
    <property type="match status" value="1"/>
</dbReference>
<keyword evidence="5" id="KW-0597">Phosphoprotein</keyword>
<name>A0A2U3D9G6_SULT2</name>
<comment type="catalytic activity">
    <reaction evidence="1">
        <text>ATP + protein L-histidine = ADP + protein N-phospho-L-histidine.</text>
        <dbReference type="EC" id="2.7.13.3"/>
    </reaction>
</comment>
<evidence type="ECO:0000256" key="4">
    <source>
        <dbReference type="ARBA" id="ARBA00022475"/>
    </source>
</evidence>
<feature type="transmembrane region" description="Helical" evidence="14">
    <location>
        <begin position="15"/>
        <end position="33"/>
    </location>
</feature>
<dbReference type="SUPFAM" id="SSF47384">
    <property type="entry name" value="Homodimeric domain of signal transducing histidine kinase"/>
    <property type="match status" value="1"/>
</dbReference>
<evidence type="ECO:0000256" key="7">
    <source>
        <dbReference type="ARBA" id="ARBA00022692"/>
    </source>
</evidence>
<evidence type="ECO:0000256" key="14">
    <source>
        <dbReference type="SAM" id="Phobius"/>
    </source>
</evidence>
<dbReference type="SMART" id="SM00304">
    <property type="entry name" value="HAMP"/>
    <property type="match status" value="1"/>
</dbReference>
<dbReference type="Gene3D" id="3.30.450.20">
    <property type="entry name" value="PAS domain"/>
    <property type="match status" value="2"/>
</dbReference>
<dbReference type="Pfam" id="PF00672">
    <property type="entry name" value="HAMP"/>
    <property type="match status" value="1"/>
</dbReference>
<dbReference type="GO" id="GO:0005886">
    <property type="term" value="C:plasma membrane"/>
    <property type="evidence" value="ECO:0007669"/>
    <property type="project" value="UniProtKB-SubCell"/>
</dbReference>
<dbReference type="InterPro" id="IPR003594">
    <property type="entry name" value="HATPase_dom"/>
</dbReference>
<organism evidence="18 19">
    <name type="scientific">Sulfoacidibacillus thermotolerans</name>
    <name type="common">Acidibacillus sulfuroxidans</name>
    <dbReference type="NCBI Taxonomy" id="1765684"/>
    <lineage>
        <taxon>Bacteria</taxon>
        <taxon>Bacillati</taxon>
        <taxon>Bacillota</taxon>
        <taxon>Bacilli</taxon>
        <taxon>Bacillales</taxon>
        <taxon>Alicyclobacillaceae</taxon>
        <taxon>Sulfoacidibacillus</taxon>
    </lineage>
</organism>
<gene>
    <name evidence="18" type="ORF">BM613_05815</name>
</gene>
<proteinExistence type="predicted"/>
<comment type="subcellular location">
    <subcellularLocation>
        <location evidence="2">Cell membrane</location>
        <topology evidence="2">Multi-pass membrane protein</topology>
    </subcellularLocation>
</comment>
<dbReference type="SUPFAM" id="SSF55785">
    <property type="entry name" value="PYP-like sensor domain (PAS domain)"/>
    <property type="match status" value="1"/>
</dbReference>
<reference evidence="18 19" key="1">
    <citation type="submission" date="2016-11" db="EMBL/GenBank/DDBJ databases">
        <title>Comparative genomics of Acidibacillus ferroxidans species.</title>
        <authorList>
            <person name="Oliveira G."/>
            <person name="Nunes G."/>
            <person name="Oliveira R."/>
            <person name="Araujo F."/>
            <person name="Salim A."/>
            <person name="Scholte L."/>
            <person name="Morais D."/>
            <person name="Nancucheo I."/>
            <person name="Johnson D.B."/>
            <person name="Grail B."/>
            <person name="Bittencourt J."/>
            <person name="Valadares R."/>
        </authorList>
    </citation>
    <scope>NUCLEOTIDE SEQUENCE [LARGE SCALE GENOMIC DNA]</scope>
    <source>
        <strain evidence="18 19">Y002</strain>
    </source>
</reference>
<dbReference type="InterPro" id="IPR036097">
    <property type="entry name" value="HisK_dim/P_sf"/>
</dbReference>
<dbReference type="PRINTS" id="PR00344">
    <property type="entry name" value="BCTRLSENSOR"/>
</dbReference>